<dbReference type="InterPro" id="IPR016692">
    <property type="entry name" value="Sulfiredoxin"/>
</dbReference>
<dbReference type="InterPro" id="IPR036086">
    <property type="entry name" value="ParB/Sulfiredoxin_sf"/>
</dbReference>
<evidence type="ECO:0000256" key="4">
    <source>
        <dbReference type="ARBA" id="ARBA00022840"/>
    </source>
</evidence>
<dbReference type="EC" id="1.8.98.2" evidence="2 9"/>
<evidence type="ECO:0000256" key="10">
    <source>
        <dbReference type="SAM" id="SignalP"/>
    </source>
</evidence>
<dbReference type="SMART" id="SM00470">
    <property type="entry name" value="ParB"/>
    <property type="match status" value="1"/>
</dbReference>
<evidence type="ECO:0000256" key="3">
    <source>
        <dbReference type="ARBA" id="ARBA00022741"/>
    </source>
</evidence>
<evidence type="ECO:0000256" key="5">
    <source>
        <dbReference type="ARBA" id="ARBA00022862"/>
    </source>
</evidence>
<comment type="similarity">
    <text evidence="1 9">Belongs to the sulfiredoxin family.</text>
</comment>
<name>A0ABN8QII4_9CNID</name>
<dbReference type="SUPFAM" id="SSF110849">
    <property type="entry name" value="ParB/Sulfiredoxin"/>
    <property type="match status" value="1"/>
</dbReference>
<feature type="chain" id="PRO_5046378204" description="Sulfiredoxin" evidence="10">
    <location>
        <begin position="27"/>
        <end position="140"/>
    </location>
</feature>
<comment type="caution">
    <text evidence="12">The sequence shown here is derived from an EMBL/GenBank/DDBJ whole genome shotgun (WGS) entry which is preliminary data.</text>
</comment>
<dbReference type="EMBL" id="CALNXI010001310">
    <property type="protein sequence ID" value="CAH3164300.1"/>
    <property type="molecule type" value="Genomic_DNA"/>
</dbReference>
<evidence type="ECO:0000313" key="13">
    <source>
        <dbReference type="Proteomes" id="UP001159427"/>
    </source>
</evidence>
<proteinExistence type="inferred from homology"/>
<dbReference type="PIRSF" id="PIRSF017267">
    <property type="entry name" value="Sulfiredoxin"/>
    <property type="match status" value="1"/>
</dbReference>
<evidence type="ECO:0000256" key="1">
    <source>
        <dbReference type="ARBA" id="ARBA00009609"/>
    </source>
</evidence>
<dbReference type="Pfam" id="PF02195">
    <property type="entry name" value="ParB_N"/>
    <property type="match status" value="1"/>
</dbReference>
<keyword evidence="6 9" id="KW-0560">Oxidoreductase</keyword>
<feature type="domain" description="ParB-like N-terminal" evidence="11">
    <location>
        <begin position="43"/>
        <end position="139"/>
    </location>
</feature>
<comment type="catalytic activity">
    <reaction evidence="8 9">
        <text>S-hydroxy-S-oxy-L-cysteinyl-[peroxiredoxin] + [protein]-dithiol + ATP = S-hydroxy-L-cysteinyl-[peroxiredoxin] + [protein]-disulfide + ADP + phosphate</text>
        <dbReference type="Rhea" id="RHEA:17545"/>
        <dbReference type="Rhea" id="RHEA-COMP:10593"/>
        <dbReference type="Rhea" id="RHEA-COMP:10594"/>
        <dbReference type="Rhea" id="RHEA-COMP:13681"/>
        <dbReference type="Rhea" id="RHEA-COMP:17976"/>
        <dbReference type="ChEBI" id="CHEBI:29950"/>
        <dbReference type="ChEBI" id="CHEBI:30616"/>
        <dbReference type="ChEBI" id="CHEBI:43474"/>
        <dbReference type="ChEBI" id="CHEBI:50058"/>
        <dbReference type="ChEBI" id="CHEBI:61973"/>
        <dbReference type="ChEBI" id="CHEBI:61974"/>
        <dbReference type="ChEBI" id="CHEBI:456216"/>
        <dbReference type="EC" id="1.8.98.2"/>
    </reaction>
</comment>
<keyword evidence="7" id="KW-1015">Disulfide bond</keyword>
<evidence type="ECO:0000313" key="12">
    <source>
        <dbReference type="EMBL" id="CAH3164300.1"/>
    </source>
</evidence>
<keyword evidence="3 9" id="KW-0547">Nucleotide-binding</keyword>
<keyword evidence="4 9" id="KW-0067">ATP-binding</keyword>
<evidence type="ECO:0000256" key="7">
    <source>
        <dbReference type="ARBA" id="ARBA00023157"/>
    </source>
</evidence>
<dbReference type="Proteomes" id="UP001159427">
    <property type="component" value="Unassembled WGS sequence"/>
</dbReference>
<evidence type="ECO:0000256" key="8">
    <source>
        <dbReference type="ARBA" id="ARBA00047514"/>
    </source>
</evidence>
<evidence type="ECO:0000256" key="2">
    <source>
        <dbReference type="ARBA" id="ARBA00013055"/>
    </source>
</evidence>
<accession>A0ABN8QII4</accession>
<organism evidence="12 13">
    <name type="scientific">Porites evermanni</name>
    <dbReference type="NCBI Taxonomy" id="104178"/>
    <lineage>
        <taxon>Eukaryota</taxon>
        <taxon>Metazoa</taxon>
        <taxon>Cnidaria</taxon>
        <taxon>Anthozoa</taxon>
        <taxon>Hexacorallia</taxon>
        <taxon>Scleractinia</taxon>
        <taxon>Fungiina</taxon>
        <taxon>Poritidae</taxon>
        <taxon>Porites</taxon>
    </lineage>
</organism>
<dbReference type="CDD" id="cd16395">
    <property type="entry name" value="Srx"/>
    <property type="match status" value="1"/>
</dbReference>
<keyword evidence="13" id="KW-1185">Reference proteome</keyword>
<dbReference type="PANTHER" id="PTHR21348:SF2">
    <property type="entry name" value="SULFIREDOXIN-1"/>
    <property type="match status" value="1"/>
</dbReference>
<evidence type="ECO:0000256" key="9">
    <source>
        <dbReference type="PIRNR" id="PIRNR017267"/>
    </source>
</evidence>
<protein>
    <recommendedName>
        <fullName evidence="2 9">Sulfiredoxin</fullName>
        <ecNumber evidence="2 9">1.8.98.2</ecNumber>
    </recommendedName>
</protein>
<dbReference type="PANTHER" id="PTHR21348">
    <property type="match status" value="1"/>
</dbReference>
<dbReference type="Gene3D" id="3.90.1530.10">
    <property type="entry name" value="Conserved hypothetical protein from pyrococcus furiosus pfu- 392566-001, ParB domain"/>
    <property type="match status" value="1"/>
</dbReference>
<dbReference type="InterPro" id="IPR003115">
    <property type="entry name" value="ParB_N"/>
</dbReference>
<reference evidence="12 13" key="1">
    <citation type="submission" date="2022-05" db="EMBL/GenBank/DDBJ databases">
        <authorList>
            <consortium name="Genoscope - CEA"/>
            <person name="William W."/>
        </authorList>
    </citation>
    <scope>NUCLEOTIDE SEQUENCE [LARGE SCALE GENOMIC DNA]</scope>
</reference>
<evidence type="ECO:0000259" key="11">
    <source>
        <dbReference type="SMART" id="SM00470"/>
    </source>
</evidence>
<keyword evidence="5 9" id="KW-0049">Antioxidant</keyword>
<sequence>MAMLSSRHICLVVVVVVCCLIQTSLRAMASESSVHSATVNEVHLVPIDIIIRPIPPVLEEAKVNSLIKTIQDKSLRHTVPPIDVLWIKGREGGDYYYSFGGCHRYEAYRKLNMKTIPCKIIQATIEHLRVYLGSSLPDLK</sequence>
<keyword evidence="10" id="KW-0732">Signal</keyword>
<feature type="signal peptide" evidence="10">
    <location>
        <begin position="1"/>
        <end position="26"/>
    </location>
</feature>
<gene>
    <name evidence="12" type="ORF">PEVE_00004941</name>
</gene>
<evidence type="ECO:0000256" key="6">
    <source>
        <dbReference type="ARBA" id="ARBA00023002"/>
    </source>
</evidence>